<dbReference type="GO" id="GO:0016491">
    <property type="term" value="F:oxidoreductase activity"/>
    <property type="evidence" value="ECO:0007669"/>
    <property type="project" value="UniProtKB-KW"/>
</dbReference>
<dbReference type="InterPro" id="IPR016166">
    <property type="entry name" value="FAD-bd_PCMH"/>
</dbReference>
<dbReference type="Pfam" id="PF01565">
    <property type="entry name" value="FAD_binding_4"/>
    <property type="match status" value="1"/>
</dbReference>
<evidence type="ECO:0000256" key="6">
    <source>
        <dbReference type="SAM" id="SignalP"/>
    </source>
</evidence>
<proteinExistence type="inferred from homology"/>
<feature type="domain" description="FAD-binding PCMH-type" evidence="7">
    <location>
        <begin position="73"/>
        <end position="202"/>
    </location>
</feature>
<protein>
    <submittedName>
        <fullName evidence="8">FAD binding domain protein</fullName>
    </submittedName>
</protein>
<evidence type="ECO:0000256" key="4">
    <source>
        <dbReference type="ARBA" id="ARBA00022827"/>
    </source>
</evidence>
<keyword evidence="9" id="KW-1185">Reference proteome</keyword>
<organism evidence="8 9">
    <name type="scientific">Metarhizium rileyi (strain RCEF 4871)</name>
    <name type="common">Nomuraea rileyi</name>
    <dbReference type="NCBI Taxonomy" id="1649241"/>
    <lineage>
        <taxon>Eukaryota</taxon>
        <taxon>Fungi</taxon>
        <taxon>Dikarya</taxon>
        <taxon>Ascomycota</taxon>
        <taxon>Pezizomycotina</taxon>
        <taxon>Sordariomycetes</taxon>
        <taxon>Hypocreomycetidae</taxon>
        <taxon>Hypocreales</taxon>
        <taxon>Clavicipitaceae</taxon>
        <taxon>Metarhizium</taxon>
    </lineage>
</organism>
<keyword evidence="4" id="KW-0274">FAD</keyword>
<dbReference type="EMBL" id="AZHC01000002">
    <property type="protein sequence ID" value="OAA50360.1"/>
    <property type="molecule type" value="Genomic_DNA"/>
</dbReference>
<keyword evidence="6" id="KW-0732">Signal</keyword>
<keyword evidence="5" id="KW-0560">Oxidoreductase</keyword>
<name>A0A162M461_METRR</name>
<evidence type="ECO:0000256" key="5">
    <source>
        <dbReference type="ARBA" id="ARBA00023002"/>
    </source>
</evidence>
<comment type="caution">
    <text evidence="8">The sequence shown here is derived from an EMBL/GenBank/DDBJ whole genome shotgun (WGS) entry which is preliminary data.</text>
</comment>
<dbReference type="InterPro" id="IPR050416">
    <property type="entry name" value="FAD-linked_Oxidoreductase"/>
</dbReference>
<dbReference type="InterPro" id="IPR016169">
    <property type="entry name" value="FAD-bd_PCMH_sub2"/>
</dbReference>
<evidence type="ECO:0000256" key="2">
    <source>
        <dbReference type="ARBA" id="ARBA00005466"/>
    </source>
</evidence>
<feature type="chain" id="PRO_5007837393" evidence="6">
    <location>
        <begin position="21"/>
        <end position="202"/>
    </location>
</feature>
<gene>
    <name evidence="8" type="ORF">NOR_00810</name>
</gene>
<evidence type="ECO:0000256" key="1">
    <source>
        <dbReference type="ARBA" id="ARBA00001974"/>
    </source>
</evidence>
<dbReference type="InterPro" id="IPR036318">
    <property type="entry name" value="FAD-bd_PCMH-like_sf"/>
</dbReference>
<evidence type="ECO:0000313" key="9">
    <source>
        <dbReference type="Proteomes" id="UP000243498"/>
    </source>
</evidence>
<reference evidence="8 9" key="1">
    <citation type="journal article" date="2016" name="Genome Biol. Evol.">
        <title>Divergent and convergent evolution of fungal pathogenicity.</title>
        <authorList>
            <person name="Shang Y."/>
            <person name="Xiao G."/>
            <person name="Zheng P."/>
            <person name="Cen K."/>
            <person name="Zhan S."/>
            <person name="Wang C."/>
        </authorList>
    </citation>
    <scope>NUCLEOTIDE SEQUENCE [LARGE SCALE GENOMIC DNA]</scope>
    <source>
        <strain evidence="8 9">RCEF 4871</strain>
    </source>
</reference>
<dbReference type="STRING" id="1081105.A0A162M461"/>
<comment type="cofactor">
    <cofactor evidence="1">
        <name>FAD</name>
        <dbReference type="ChEBI" id="CHEBI:57692"/>
    </cofactor>
</comment>
<dbReference type="SUPFAM" id="SSF56176">
    <property type="entry name" value="FAD-binding/transporter-associated domain-like"/>
    <property type="match status" value="1"/>
</dbReference>
<dbReference type="Proteomes" id="UP000243498">
    <property type="component" value="Unassembled WGS sequence"/>
</dbReference>
<dbReference type="PANTHER" id="PTHR42973">
    <property type="entry name" value="BINDING OXIDOREDUCTASE, PUTATIVE (AFU_ORTHOLOGUE AFUA_1G17690)-RELATED"/>
    <property type="match status" value="1"/>
</dbReference>
<evidence type="ECO:0000313" key="8">
    <source>
        <dbReference type="EMBL" id="OAA50360.1"/>
    </source>
</evidence>
<dbReference type="GO" id="GO:0071949">
    <property type="term" value="F:FAD binding"/>
    <property type="evidence" value="ECO:0007669"/>
    <property type="project" value="InterPro"/>
</dbReference>
<dbReference type="PROSITE" id="PS51257">
    <property type="entry name" value="PROKAR_LIPOPROTEIN"/>
    <property type="match status" value="1"/>
</dbReference>
<evidence type="ECO:0000259" key="7">
    <source>
        <dbReference type="PROSITE" id="PS51387"/>
    </source>
</evidence>
<dbReference type="AlphaFoldDB" id="A0A162M461"/>
<dbReference type="InterPro" id="IPR006094">
    <property type="entry name" value="Oxid_FAD_bind_N"/>
</dbReference>
<comment type="similarity">
    <text evidence="2">Belongs to the oxygen-dependent FAD-linked oxidoreductase family.</text>
</comment>
<accession>A0A162M461</accession>
<feature type="signal peptide" evidence="6">
    <location>
        <begin position="1"/>
        <end position="20"/>
    </location>
</feature>
<dbReference type="OrthoDB" id="415825at2759"/>
<keyword evidence="3" id="KW-0285">Flavoprotein</keyword>
<dbReference type="PROSITE" id="PS51387">
    <property type="entry name" value="FAD_PCMH"/>
    <property type="match status" value="1"/>
</dbReference>
<dbReference type="PANTHER" id="PTHR42973:SF9">
    <property type="entry name" value="FAD-BINDING PCMH-TYPE DOMAIN-CONTAINING PROTEIN-RELATED"/>
    <property type="match status" value="1"/>
</dbReference>
<evidence type="ECO:0000256" key="3">
    <source>
        <dbReference type="ARBA" id="ARBA00022630"/>
    </source>
</evidence>
<dbReference type="Gene3D" id="3.30.465.10">
    <property type="match status" value="1"/>
</dbReference>
<sequence length="202" mass="21744">MTRLKMEVVAAVAAWALTSACYNLPTVQDLVPGLCSGDLGSPQELRQILSPGATVYLPDSEGFSNASIRWSTLELPTVNLVVVPATEKDVSETVKYANKKNLPFLALNSAHGAMTTLGKMKCGIEIYLNQLNTIEIAEDEQTATIGGGTLSKAVTDALWDAGKQTGKFASSGPRLLFRAVARFQTTRVQHTTRELTSWIASQ</sequence>